<feature type="transmembrane region" description="Helical" evidence="1">
    <location>
        <begin position="86"/>
        <end position="104"/>
    </location>
</feature>
<dbReference type="GO" id="GO:0005886">
    <property type="term" value="C:plasma membrane"/>
    <property type="evidence" value="ECO:0007669"/>
    <property type="project" value="TreeGrafter"/>
</dbReference>
<reference evidence="2 3" key="1">
    <citation type="submission" date="2018-02" db="EMBL/GenBank/DDBJ databases">
        <title>Complete genome sequencing of Faecalibacterium prausnitzii strains isolated from the human gut.</title>
        <authorList>
            <person name="Fitzgerald B.C."/>
            <person name="Shkoporov A.N."/>
            <person name="Ross P.R."/>
            <person name="Hill C."/>
        </authorList>
    </citation>
    <scope>NUCLEOTIDE SEQUENCE [LARGE SCALE GENOMIC DNA]</scope>
    <source>
        <strain evidence="2 3">APC923/61-1</strain>
    </source>
</reference>
<dbReference type="PANTHER" id="PTHR34989:SF1">
    <property type="entry name" value="PROTEIN HDED"/>
    <property type="match status" value="1"/>
</dbReference>
<feature type="transmembrane region" description="Helical" evidence="1">
    <location>
        <begin position="149"/>
        <end position="173"/>
    </location>
</feature>
<protein>
    <recommendedName>
        <fullName evidence="4">DUF308 domain-containing protein</fullName>
    </recommendedName>
</protein>
<evidence type="ECO:0000256" key="1">
    <source>
        <dbReference type="SAM" id="Phobius"/>
    </source>
</evidence>
<keyword evidence="1" id="KW-0812">Transmembrane</keyword>
<accession>A0A329UB19</accession>
<organism evidence="2 3">
    <name type="scientific">Faecalibacterium prausnitzii</name>
    <dbReference type="NCBI Taxonomy" id="853"/>
    <lineage>
        <taxon>Bacteria</taxon>
        <taxon>Bacillati</taxon>
        <taxon>Bacillota</taxon>
        <taxon>Clostridia</taxon>
        <taxon>Eubacteriales</taxon>
        <taxon>Oscillospiraceae</taxon>
        <taxon>Faecalibacterium</taxon>
    </lineage>
</organism>
<dbReference type="OrthoDB" id="1860018at2"/>
<dbReference type="RefSeq" id="WP_112148879.1">
    <property type="nucleotide sequence ID" value="NZ_PRLE01000005.1"/>
</dbReference>
<gene>
    <name evidence="2" type="ORF">C4N22_10070</name>
</gene>
<sequence length="239" mass="25869">MGKKLKWNLIVMSVLYLALGIFLLMVPGTALNVVCYALGGVVLLGAVIQLVRYFLVERGIFQSQLTLISGLVCLALGGFLILRSDIVVRILPIVFGLFVIFDSLGRVQNALELRRCGYGSWKGFLLLALLSVVLGVVMIVDPFGAMETLVMAIGVILIIESALNLLSALYTMLAVRRFVKLHPEAQSVLEAVTGQDLNGDGVIAPDVARADAEATAVELDHVDESAEVEQENDNEQINE</sequence>
<feature type="transmembrane region" description="Helical" evidence="1">
    <location>
        <begin position="124"/>
        <end position="143"/>
    </location>
</feature>
<dbReference type="InterPro" id="IPR052712">
    <property type="entry name" value="Acid_resist_chaperone_HdeD"/>
</dbReference>
<proteinExistence type="predicted"/>
<evidence type="ECO:0000313" key="2">
    <source>
        <dbReference type="EMBL" id="RAW58284.1"/>
    </source>
</evidence>
<evidence type="ECO:0008006" key="4">
    <source>
        <dbReference type="Google" id="ProtNLM"/>
    </source>
</evidence>
<name>A0A329UB19_9FIRM</name>
<feature type="transmembrane region" description="Helical" evidence="1">
    <location>
        <begin position="31"/>
        <end position="51"/>
    </location>
</feature>
<feature type="transmembrane region" description="Helical" evidence="1">
    <location>
        <begin position="63"/>
        <end position="80"/>
    </location>
</feature>
<dbReference type="AlphaFoldDB" id="A0A329UB19"/>
<dbReference type="Pfam" id="PF03729">
    <property type="entry name" value="DUF308"/>
    <property type="match status" value="2"/>
</dbReference>
<evidence type="ECO:0000313" key="3">
    <source>
        <dbReference type="Proteomes" id="UP000250583"/>
    </source>
</evidence>
<dbReference type="EMBL" id="PRLE01000005">
    <property type="protein sequence ID" value="RAW58284.1"/>
    <property type="molecule type" value="Genomic_DNA"/>
</dbReference>
<keyword evidence="1" id="KW-1133">Transmembrane helix</keyword>
<dbReference type="Proteomes" id="UP000250583">
    <property type="component" value="Unassembled WGS sequence"/>
</dbReference>
<dbReference type="PANTHER" id="PTHR34989">
    <property type="entry name" value="PROTEIN HDED"/>
    <property type="match status" value="1"/>
</dbReference>
<comment type="caution">
    <text evidence="2">The sequence shown here is derived from an EMBL/GenBank/DDBJ whole genome shotgun (WGS) entry which is preliminary data.</text>
</comment>
<feature type="transmembrane region" description="Helical" evidence="1">
    <location>
        <begin position="7"/>
        <end position="25"/>
    </location>
</feature>
<keyword evidence="1" id="KW-0472">Membrane</keyword>
<dbReference type="InterPro" id="IPR005325">
    <property type="entry name" value="DUF308_memb"/>
</dbReference>